<accession>A0A4Y1XPF8</accession>
<sequence length="59" mass="6366">MRIRIPTPKTTDKWTGPNPPVVSNMEVAVNSTAEKSGVSSVTTIDREINGSIIAPKIFL</sequence>
<evidence type="ECO:0000313" key="1">
    <source>
        <dbReference type="EMBL" id="BBL03211.1"/>
    </source>
</evidence>
<gene>
    <name evidence="1" type="ORF">A5CBH24_05240</name>
</gene>
<keyword evidence="2" id="KW-1185">Reference proteome</keyword>
<dbReference type="EMBL" id="AP019735">
    <property type="protein sequence ID" value="BBL03211.1"/>
    <property type="molecule type" value="Genomic_DNA"/>
</dbReference>
<evidence type="ECO:0000313" key="2">
    <source>
        <dbReference type="Proteomes" id="UP000318946"/>
    </source>
</evidence>
<accession>A0A4Y1WQ27</accession>
<reference evidence="2" key="1">
    <citation type="submission" date="2019-06" db="EMBL/GenBank/DDBJ databases">
        <title>Alistipes onderdonkii subsp. vulgaris subsp. nov., Alistipes dispar sp. nov. and Alistipes communis sp. nov., isolated from human faeces, and creation of Alistipes onderdonkii subsp. onderdonkii subsp. nov.</title>
        <authorList>
            <person name="Sakamoto M."/>
            <person name="Ikeyama N."/>
            <person name="Ogata Y."/>
            <person name="Suda W."/>
            <person name="Iino T."/>
            <person name="Hattori M."/>
            <person name="Ohkuma M."/>
        </authorList>
    </citation>
    <scope>NUCLEOTIDE SEQUENCE [LARGE SCALE GENOMIC DNA]</scope>
    <source>
        <strain evidence="2">5CBH24</strain>
    </source>
</reference>
<protein>
    <submittedName>
        <fullName evidence="1">Uncharacterized protein</fullName>
    </submittedName>
</protein>
<organism evidence="1 2">
    <name type="scientific">Alistipes communis</name>
    <dbReference type="NCBI Taxonomy" id="2585118"/>
    <lineage>
        <taxon>Bacteria</taxon>
        <taxon>Pseudomonadati</taxon>
        <taxon>Bacteroidota</taxon>
        <taxon>Bacteroidia</taxon>
        <taxon>Bacteroidales</taxon>
        <taxon>Rikenellaceae</taxon>
        <taxon>Alistipes</taxon>
    </lineage>
</organism>
<dbReference type="AlphaFoldDB" id="A0A4Y1XPF8"/>
<dbReference type="KEGG" id="acou:A5CBH24_05240"/>
<proteinExistence type="predicted"/>
<name>A0A4Y1XPF8_9BACT</name>
<dbReference type="Proteomes" id="UP000318946">
    <property type="component" value="Chromosome"/>
</dbReference>